<evidence type="ECO:0000313" key="3">
    <source>
        <dbReference type="Proteomes" id="UP000678545"/>
    </source>
</evidence>
<dbReference type="Proteomes" id="UP000678545">
    <property type="component" value="Unassembled WGS sequence"/>
</dbReference>
<evidence type="ECO:0000259" key="1">
    <source>
        <dbReference type="PROSITE" id="PS50925"/>
    </source>
</evidence>
<dbReference type="InterPro" id="IPR007024">
    <property type="entry name" value="BLUF_domain"/>
</dbReference>
<dbReference type="EMBL" id="JAGSPJ010000004">
    <property type="protein sequence ID" value="MBR7800355.1"/>
    <property type="molecule type" value="Genomic_DNA"/>
</dbReference>
<dbReference type="AlphaFoldDB" id="A0A941IGU8"/>
<dbReference type="InterPro" id="IPR036046">
    <property type="entry name" value="Acylphosphatase-like_dom_sf"/>
</dbReference>
<comment type="caution">
    <text evidence="2">The sequence shown here is derived from an EMBL/GenBank/DDBJ whole genome shotgun (WGS) entry which is preliminary data.</text>
</comment>
<keyword evidence="3" id="KW-1185">Reference proteome</keyword>
<organism evidence="2 3">
    <name type="scientific">Undibacterium fentianense</name>
    <dbReference type="NCBI Taxonomy" id="2828728"/>
    <lineage>
        <taxon>Bacteria</taxon>
        <taxon>Pseudomonadati</taxon>
        <taxon>Pseudomonadota</taxon>
        <taxon>Betaproteobacteria</taxon>
        <taxon>Burkholderiales</taxon>
        <taxon>Oxalobacteraceae</taxon>
        <taxon>Undibacterium</taxon>
    </lineage>
</organism>
<reference evidence="2" key="1">
    <citation type="submission" date="2021-04" db="EMBL/GenBank/DDBJ databases">
        <title>novel species isolated from subtropical streams in China.</title>
        <authorList>
            <person name="Lu H."/>
        </authorList>
    </citation>
    <scope>NUCLEOTIDE SEQUENCE</scope>
    <source>
        <strain evidence="2">FT137W</strain>
    </source>
</reference>
<dbReference type="SMART" id="SM01034">
    <property type="entry name" value="BLUF"/>
    <property type="match status" value="1"/>
</dbReference>
<sequence>MMSLIQLVYVSRLVGDESVLRSIHSHAVRNNTVHTITGKLLYTNGRFLQLLEGEPKQVHSTFAHIKQDARHSDVTLLLEQTISERAYTHWNMDFKHLSDAELEQLSAYKVYFQDNFSAFKVQPYIALEILRYCV</sequence>
<protein>
    <submittedName>
        <fullName evidence="2">BLUF domain-containing protein</fullName>
    </submittedName>
</protein>
<dbReference type="GO" id="GO:0071949">
    <property type="term" value="F:FAD binding"/>
    <property type="evidence" value="ECO:0007669"/>
    <property type="project" value="InterPro"/>
</dbReference>
<name>A0A941IGU8_9BURK</name>
<dbReference type="Pfam" id="PF04940">
    <property type="entry name" value="BLUF"/>
    <property type="match status" value="1"/>
</dbReference>
<dbReference type="Gene3D" id="3.30.70.100">
    <property type="match status" value="1"/>
</dbReference>
<dbReference type="PROSITE" id="PS50925">
    <property type="entry name" value="BLUF"/>
    <property type="match status" value="1"/>
</dbReference>
<gene>
    <name evidence="2" type="ORF">KDM90_10160</name>
</gene>
<evidence type="ECO:0000313" key="2">
    <source>
        <dbReference type="EMBL" id="MBR7800355.1"/>
    </source>
</evidence>
<dbReference type="GO" id="GO:0009882">
    <property type="term" value="F:blue light photoreceptor activity"/>
    <property type="evidence" value="ECO:0007669"/>
    <property type="project" value="InterPro"/>
</dbReference>
<accession>A0A941IGU8</accession>
<dbReference type="SUPFAM" id="SSF54975">
    <property type="entry name" value="Acylphosphatase/BLUF domain-like"/>
    <property type="match status" value="1"/>
</dbReference>
<proteinExistence type="predicted"/>
<dbReference type="RefSeq" id="WP_212675499.1">
    <property type="nucleotide sequence ID" value="NZ_JAGSPJ010000004.1"/>
</dbReference>
<feature type="domain" description="BLUF" evidence="1">
    <location>
        <begin position="4"/>
        <end position="93"/>
    </location>
</feature>